<dbReference type="EMBL" id="JAPFPW010000001">
    <property type="protein sequence ID" value="MCW7752652.1"/>
    <property type="molecule type" value="Genomic_DNA"/>
</dbReference>
<keyword evidence="2" id="KW-0472">Membrane</keyword>
<reference evidence="3 4" key="1">
    <citation type="submission" date="2022-11" db="EMBL/GenBank/DDBJ databases">
        <title>Desulfobotulus tamanensis H1 sp. nov. - anaerobic, alkaliphilic, sulphate reducing bacterium isolated from terrestrial mud volcano.</title>
        <authorList>
            <person name="Frolova A."/>
            <person name="Merkel A.Y."/>
            <person name="Slobodkin A.I."/>
        </authorList>
    </citation>
    <scope>NUCLEOTIDE SEQUENCE [LARGE SCALE GENOMIC DNA]</scope>
    <source>
        <strain evidence="3 4">H1</strain>
    </source>
</reference>
<evidence type="ECO:0000313" key="3">
    <source>
        <dbReference type="EMBL" id="MCW7752652.1"/>
    </source>
</evidence>
<proteinExistence type="predicted"/>
<comment type="caution">
    <text evidence="3">The sequence shown here is derived from an EMBL/GenBank/DDBJ whole genome shotgun (WGS) entry which is preliminary data.</text>
</comment>
<gene>
    <name evidence="3" type="ORF">OOT00_01475</name>
</gene>
<protein>
    <submittedName>
        <fullName evidence="3">DUF898 family protein</fullName>
    </submittedName>
</protein>
<dbReference type="InterPro" id="IPR010295">
    <property type="entry name" value="DUF898"/>
</dbReference>
<keyword evidence="2" id="KW-0812">Transmembrane</keyword>
<dbReference type="RefSeq" id="WP_265423515.1">
    <property type="nucleotide sequence ID" value="NZ_JAPFPW010000001.1"/>
</dbReference>
<evidence type="ECO:0000256" key="1">
    <source>
        <dbReference type="SAM" id="MobiDB-lite"/>
    </source>
</evidence>
<accession>A0ABT3N5C2</accession>
<keyword evidence="4" id="KW-1185">Reference proteome</keyword>
<feature type="transmembrane region" description="Helical" evidence="2">
    <location>
        <begin position="169"/>
        <end position="195"/>
    </location>
</feature>
<organism evidence="3 4">
    <name type="scientific">Desulfobotulus pelophilus</name>
    <dbReference type="NCBI Taxonomy" id="2823377"/>
    <lineage>
        <taxon>Bacteria</taxon>
        <taxon>Pseudomonadati</taxon>
        <taxon>Thermodesulfobacteriota</taxon>
        <taxon>Desulfobacteria</taxon>
        <taxon>Desulfobacterales</taxon>
        <taxon>Desulfobacteraceae</taxon>
        <taxon>Desulfobotulus</taxon>
    </lineage>
</organism>
<feature type="transmembrane region" description="Helical" evidence="2">
    <location>
        <begin position="295"/>
        <end position="321"/>
    </location>
</feature>
<feature type="transmembrane region" description="Helical" evidence="2">
    <location>
        <begin position="129"/>
        <end position="149"/>
    </location>
</feature>
<feature type="transmembrane region" description="Helical" evidence="2">
    <location>
        <begin position="240"/>
        <end position="264"/>
    </location>
</feature>
<dbReference type="Pfam" id="PF05987">
    <property type="entry name" value="DUF898"/>
    <property type="match status" value="1"/>
</dbReference>
<keyword evidence="2" id="KW-1133">Transmembrane helix</keyword>
<feature type="transmembrane region" description="Helical" evidence="2">
    <location>
        <begin position="333"/>
        <end position="358"/>
    </location>
</feature>
<feature type="region of interest" description="Disordered" evidence="1">
    <location>
        <begin position="89"/>
        <end position="115"/>
    </location>
</feature>
<evidence type="ECO:0000256" key="2">
    <source>
        <dbReference type="SAM" id="Phobius"/>
    </source>
</evidence>
<sequence>MSGVRFDVVFQGVLVPGSDPDEVADRLARMFGLDKEAAERLLSSRRAVLKKGVSAEAAETYANALKKAGVEVSIEPLIEEGEAVLPLQSVSREASEGHDNTIGGGERTDRPEERQRLPFSFHGTGGEYFRIWIVNMLLSILTLGIYSAWAKVRRKRYFYMNTHLDKRGFAYLADPVKILIGRIVVVIVFAIYSFAGSLHPFLSIGFSIVFLFFFPWILVRSLAFNARNSSYRNIRFAFHGTVWGAAKVYILLPFLSLFTLGLLWPYTLYCQHRYVISGGAYGGSRFSFHAGARGYYRMFASIVLPMLAALGLAAGLAFLFVFMMDTVLIKSGLIAMVPLLLFVFMATFYLFFMAWYAVKTTNIFYSAARLRSHCLEANLKVLAYLRILFVNTLLTMLTLGFYHPWAKVRIVRYKAEKMAFISAGSLDVFVAGEENRVASLGEEAADFLDFDFGF</sequence>
<feature type="transmembrane region" description="Helical" evidence="2">
    <location>
        <begin position="381"/>
        <end position="402"/>
    </location>
</feature>
<feature type="transmembrane region" description="Helical" evidence="2">
    <location>
        <begin position="201"/>
        <end position="219"/>
    </location>
</feature>
<name>A0ABT3N5C2_9BACT</name>
<evidence type="ECO:0000313" key="4">
    <source>
        <dbReference type="Proteomes" id="UP001209681"/>
    </source>
</evidence>
<dbReference type="Proteomes" id="UP001209681">
    <property type="component" value="Unassembled WGS sequence"/>
</dbReference>
<feature type="compositionally biased region" description="Basic and acidic residues" evidence="1">
    <location>
        <begin position="106"/>
        <end position="115"/>
    </location>
</feature>